<evidence type="ECO:0000256" key="9">
    <source>
        <dbReference type="RuleBase" id="RU361179"/>
    </source>
</evidence>
<dbReference type="PROSITE" id="PS00934">
    <property type="entry name" value="GLYOXALASE_I_1"/>
    <property type="match status" value="1"/>
</dbReference>
<comment type="catalytic activity">
    <reaction evidence="6 9">
        <text>(R)-S-lactoylglutathione = methylglyoxal + glutathione</text>
        <dbReference type="Rhea" id="RHEA:19069"/>
        <dbReference type="ChEBI" id="CHEBI:17158"/>
        <dbReference type="ChEBI" id="CHEBI:57474"/>
        <dbReference type="ChEBI" id="CHEBI:57925"/>
        <dbReference type="EC" id="4.4.1.5"/>
    </reaction>
</comment>
<comment type="similarity">
    <text evidence="2 9">Belongs to the glyoxalase I family.</text>
</comment>
<dbReference type="PROSITE" id="PS00935">
    <property type="entry name" value="GLYOXALASE_I_2"/>
    <property type="match status" value="1"/>
</dbReference>
<feature type="domain" description="VOC" evidence="10">
    <location>
        <begin position="2"/>
        <end position="126"/>
    </location>
</feature>
<keyword evidence="5 9" id="KW-0456">Lyase</keyword>
<organism evidence="11 12">
    <name type="scientific">Sphaerospermopsis reniformis</name>
    <dbReference type="NCBI Taxonomy" id="531300"/>
    <lineage>
        <taxon>Bacteria</taxon>
        <taxon>Bacillati</taxon>
        <taxon>Cyanobacteriota</taxon>
        <taxon>Cyanophyceae</taxon>
        <taxon>Nostocales</taxon>
        <taxon>Aphanizomenonaceae</taxon>
        <taxon>Sphaerospermopsis</taxon>
    </lineage>
</organism>
<keyword evidence="8" id="KW-0862">Zinc</keyword>
<accession>A0A479ZX56</accession>
<name>A0A479ZX56_9CYAN</name>
<dbReference type="PANTHER" id="PTHR46036:SF5">
    <property type="entry name" value="LACTOYLGLUTATHIONE LYASE"/>
    <property type="match status" value="1"/>
</dbReference>
<feature type="binding site" evidence="8">
    <location>
        <position position="56"/>
    </location>
    <ligand>
        <name>Zn(2+)</name>
        <dbReference type="ChEBI" id="CHEBI:29105"/>
        <note>ligand shared between dimeric partners</note>
    </ligand>
</feature>
<gene>
    <name evidence="11" type="ORF">SR1949_23970</name>
</gene>
<dbReference type="SUPFAM" id="SSF54593">
    <property type="entry name" value="Glyoxalase/Bleomycin resistance protein/Dihydroxybiphenyl dioxygenase"/>
    <property type="match status" value="1"/>
</dbReference>
<dbReference type="InterPro" id="IPR037523">
    <property type="entry name" value="VOC_core"/>
</dbReference>
<dbReference type="UniPathway" id="UPA00619">
    <property type="reaction ID" value="UER00675"/>
</dbReference>
<dbReference type="InterPro" id="IPR004361">
    <property type="entry name" value="Glyoxalase_1"/>
</dbReference>
<dbReference type="CDD" id="cd16358">
    <property type="entry name" value="GlxI_Ni"/>
    <property type="match status" value="1"/>
</dbReference>
<sequence length="144" mass="16126">MRLLHTMLRVGNLEKSLQFYCDILGMKLLRRKDYPGGEFTLAFVGYGDESDHTVIELTYNWGVEKYDLGNAYGHIALGVDDIYSTCEEIRNRGGKVVREPGPMKHGSTVIAFVEDPDGYKVELIQLATHGTTETEKSPAQLVSQ</sequence>
<feature type="active site" description="Proton donor/acceptor" evidence="7">
    <location>
        <position position="122"/>
    </location>
</feature>
<dbReference type="InterPro" id="IPR029068">
    <property type="entry name" value="Glyas_Bleomycin-R_OHBP_Dase"/>
</dbReference>
<evidence type="ECO:0000256" key="8">
    <source>
        <dbReference type="PIRSR" id="PIRSR604361-3"/>
    </source>
</evidence>
<evidence type="ECO:0000313" key="11">
    <source>
        <dbReference type="EMBL" id="GCL37289.1"/>
    </source>
</evidence>
<protein>
    <recommendedName>
        <fullName evidence="3 9">Lactoylglutathione lyase</fullName>
        <ecNumber evidence="3 9">4.4.1.5</ecNumber>
    </recommendedName>
    <alternativeName>
        <fullName evidence="9">Glyoxalase I</fullName>
    </alternativeName>
</protein>
<dbReference type="EMBL" id="BJCE01000070">
    <property type="protein sequence ID" value="GCL37289.1"/>
    <property type="molecule type" value="Genomic_DNA"/>
</dbReference>
<evidence type="ECO:0000256" key="1">
    <source>
        <dbReference type="ARBA" id="ARBA00005008"/>
    </source>
</evidence>
<comment type="pathway">
    <text evidence="1 9">Secondary metabolite metabolism; methylglyoxal degradation; (R)-lactate from methylglyoxal: step 1/2.</text>
</comment>
<evidence type="ECO:0000256" key="3">
    <source>
        <dbReference type="ARBA" id="ARBA00012081"/>
    </source>
</evidence>
<dbReference type="PROSITE" id="PS51819">
    <property type="entry name" value="VOC"/>
    <property type="match status" value="1"/>
</dbReference>
<dbReference type="GO" id="GO:0004462">
    <property type="term" value="F:lactoylglutathione lyase activity"/>
    <property type="evidence" value="ECO:0007669"/>
    <property type="project" value="UniProtKB-UniRule"/>
</dbReference>
<evidence type="ECO:0000313" key="12">
    <source>
        <dbReference type="Proteomes" id="UP000300142"/>
    </source>
</evidence>
<evidence type="ECO:0000259" key="10">
    <source>
        <dbReference type="PROSITE" id="PS51819"/>
    </source>
</evidence>
<keyword evidence="4 8" id="KW-0479">Metal-binding</keyword>
<dbReference type="NCBIfam" id="TIGR00068">
    <property type="entry name" value="glyox_I"/>
    <property type="match status" value="1"/>
</dbReference>
<keyword evidence="9" id="KW-0533">Nickel</keyword>
<dbReference type="AlphaFoldDB" id="A0A479ZX56"/>
<feature type="binding site" evidence="8">
    <location>
        <position position="74"/>
    </location>
    <ligand>
        <name>Zn(2+)</name>
        <dbReference type="ChEBI" id="CHEBI:29105"/>
        <note>ligand shared between dimeric partners</note>
    </ligand>
</feature>
<dbReference type="Proteomes" id="UP000300142">
    <property type="component" value="Unassembled WGS sequence"/>
</dbReference>
<dbReference type="GO" id="GO:0046872">
    <property type="term" value="F:metal ion binding"/>
    <property type="evidence" value="ECO:0007669"/>
    <property type="project" value="UniProtKB-UniRule"/>
</dbReference>
<dbReference type="InterPro" id="IPR004360">
    <property type="entry name" value="Glyas_Fos-R_dOase_dom"/>
</dbReference>
<comment type="cofactor">
    <cofactor evidence="8">
        <name>Zn(2+)</name>
        <dbReference type="ChEBI" id="CHEBI:29105"/>
    </cofactor>
    <text evidence="8">Binds 1 zinc ion per subunit. In the homodimer, two zinc ions are bound between subunits.</text>
</comment>
<dbReference type="EC" id="4.4.1.5" evidence="3 9"/>
<dbReference type="InterPro" id="IPR018146">
    <property type="entry name" value="Glyoxalase_1_CS"/>
</dbReference>
<comment type="caution">
    <text evidence="11">The sequence shown here is derived from an EMBL/GenBank/DDBJ whole genome shotgun (WGS) entry which is preliminary data.</text>
</comment>
<dbReference type="Pfam" id="PF00903">
    <property type="entry name" value="Glyoxalase"/>
    <property type="match status" value="1"/>
</dbReference>
<dbReference type="Gene3D" id="3.10.180.10">
    <property type="entry name" value="2,3-Dihydroxybiphenyl 1,2-Dioxygenase, domain 1"/>
    <property type="match status" value="1"/>
</dbReference>
<evidence type="ECO:0000256" key="4">
    <source>
        <dbReference type="ARBA" id="ARBA00022723"/>
    </source>
</evidence>
<dbReference type="GO" id="GO:0005737">
    <property type="term" value="C:cytoplasm"/>
    <property type="evidence" value="ECO:0007669"/>
    <property type="project" value="TreeGrafter"/>
</dbReference>
<reference evidence="12" key="1">
    <citation type="submission" date="2019-02" db="EMBL/GenBank/DDBJ databases">
        <title>Draft genome sequence of Sphaerospermopsis reniformis NIES-1949.</title>
        <authorList>
            <person name="Yamaguchi H."/>
            <person name="Suzuki S."/>
            <person name="Kawachi M."/>
        </authorList>
    </citation>
    <scope>NUCLEOTIDE SEQUENCE [LARGE SCALE GENOMIC DNA]</scope>
    <source>
        <strain evidence="12">NIES-1949</strain>
    </source>
</reference>
<comment type="cofactor">
    <cofactor evidence="9">
        <name>Ni(2+)</name>
        <dbReference type="ChEBI" id="CHEBI:49786"/>
    </cofactor>
    <text evidence="9">Binds 1 nickel ion per subunit.</text>
</comment>
<comment type="function">
    <text evidence="9">Catalyzes the conversion of hemimercaptal, formed from methylglyoxal and glutathione, to S-lactoylglutathione.</text>
</comment>
<feature type="binding site" evidence="8">
    <location>
        <position position="122"/>
    </location>
    <ligand>
        <name>Zn(2+)</name>
        <dbReference type="ChEBI" id="CHEBI:29105"/>
        <note>ligand shared between dimeric partners</note>
    </ligand>
</feature>
<evidence type="ECO:0000256" key="7">
    <source>
        <dbReference type="PIRSR" id="PIRSR604361-1"/>
    </source>
</evidence>
<evidence type="ECO:0000256" key="2">
    <source>
        <dbReference type="ARBA" id="ARBA00010363"/>
    </source>
</evidence>
<dbReference type="PANTHER" id="PTHR46036">
    <property type="entry name" value="LACTOYLGLUTATHIONE LYASE"/>
    <property type="match status" value="1"/>
</dbReference>
<evidence type="ECO:0000256" key="5">
    <source>
        <dbReference type="ARBA" id="ARBA00023239"/>
    </source>
</evidence>
<proteinExistence type="inferred from homology"/>
<dbReference type="GO" id="GO:0019243">
    <property type="term" value="P:methylglyoxal catabolic process to D-lactate via S-lactoyl-glutathione"/>
    <property type="evidence" value="ECO:0007669"/>
    <property type="project" value="TreeGrafter"/>
</dbReference>
<evidence type="ECO:0000256" key="6">
    <source>
        <dbReference type="ARBA" id="ARBA00048273"/>
    </source>
</evidence>
<keyword evidence="12" id="KW-1185">Reference proteome</keyword>
<dbReference type="RefSeq" id="WP_096566329.1">
    <property type="nucleotide sequence ID" value="NZ_BJCE01000070.1"/>
</dbReference>